<name>A0A0J1BIU7_RHOIS</name>
<keyword evidence="11" id="KW-1185">Reference proteome</keyword>
<evidence type="ECO:0000313" key="11">
    <source>
        <dbReference type="Proteomes" id="UP000036367"/>
    </source>
</evidence>
<comment type="similarity">
    <text evidence="2 8">Belongs to the ammonia transporter channel (TC 1.A.11.2) family.</text>
</comment>
<dbReference type="Proteomes" id="UP000036367">
    <property type="component" value="Unassembled WGS sequence"/>
</dbReference>
<keyword evidence="3 8" id="KW-0813">Transport</keyword>
<dbReference type="GO" id="GO:0097272">
    <property type="term" value="P:ammonium homeostasis"/>
    <property type="evidence" value="ECO:0007669"/>
    <property type="project" value="TreeGrafter"/>
</dbReference>
<reference evidence="10" key="1">
    <citation type="submission" date="2015-05" db="EMBL/GenBank/DDBJ databases">
        <title>Permanent draft genome of Rhodopirellula islandicus K833.</title>
        <authorList>
            <person name="Kizina J."/>
            <person name="Richter M."/>
            <person name="Glockner F.O."/>
            <person name="Harder J."/>
        </authorList>
    </citation>
    <scope>NUCLEOTIDE SEQUENCE [LARGE SCALE GENOMIC DNA]</scope>
    <source>
        <strain evidence="10">K833</strain>
    </source>
</reference>
<sequence length="559" mass="58159">MLPKRTTHDSRAIQDGPGRSWTVDGGAALGSKRFGMVNDSLWQWVPKATCRVNQLSYEKEDHMSSISAFTTHELGGGRTGFRFAWLTMALLVGMMGIGGSLASVASAQEEPSAAMETAEVADAGDADPEEPAADAGVGYAFDNGFLFLCAVLVLFMQAGFAMVEVGLNSSKNTINILSKNLMDLSVGALLFFFVGFGIMYPGSYGDVTNGFFAFGGTGIYDSSPDQTFSPQVDWFFQAVFAATAATIVSGAVAGRMKFNAYLVYSALLTGLIYPISGYWKWGGGWLMQFGELVDGEYAMGFQDFAGSAVVHAVGGFAGLAGAIFLGPRLGRYTAEGKSVPLPGHNVAFAALGVFILWVGWYGFNPGSQLAFQSSADIDATVFIAVNTTLAAAAGVIVATAVSWGLFGKPDLTMGLNGALGGLVGITACCDAMSNSMSIVVGGVAGALVVLSIIVLDKVKIDDPVGAFPVHGVCGVWGCMALGILPNAHLESGSTTFMIQLIGTASICAWAFITMSVVFGVLKAVGMLRVSPQEEQAGLDISEHGMHAYPSDAVAGGSVV</sequence>
<feature type="transmembrane region" description="Helical" evidence="8">
    <location>
        <begin position="261"/>
        <end position="279"/>
    </location>
</feature>
<dbReference type="InterPro" id="IPR018047">
    <property type="entry name" value="Ammonium_transpt_CS"/>
</dbReference>
<dbReference type="PATRIC" id="fig|595434.4.peg.1585"/>
<feature type="transmembrane region" description="Helical" evidence="8">
    <location>
        <begin position="467"/>
        <end position="484"/>
    </location>
</feature>
<proteinExistence type="inferred from homology"/>
<evidence type="ECO:0000313" key="10">
    <source>
        <dbReference type="EMBL" id="KLU06450.1"/>
    </source>
</evidence>
<dbReference type="InterPro" id="IPR001905">
    <property type="entry name" value="Ammonium_transpt"/>
</dbReference>
<evidence type="ECO:0000256" key="7">
    <source>
        <dbReference type="ARBA" id="ARBA00023177"/>
    </source>
</evidence>
<evidence type="ECO:0000256" key="6">
    <source>
        <dbReference type="ARBA" id="ARBA00023136"/>
    </source>
</evidence>
<feature type="transmembrane region" description="Helical" evidence="8">
    <location>
        <begin position="184"/>
        <end position="202"/>
    </location>
</feature>
<keyword evidence="7 8" id="KW-0924">Ammonia transport</keyword>
<dbReference type="GO" id="GO:0005886">
    <property type="term" value="C:plasma membrane"/>
    <property type="evidence" value="ECO:0007669"/>
    <property type="project" value="UniProtKB-SubCell"/>
</dbReference>
<dbReference type="PRINTS" id="PR00342">
    <property type="entry name" value="RHESUSRHD"/>
</dbReference>
<evidence type="ECO:0000256" key="3">
    <source>
        <dbReference type="ARBA" id="ARBA00022448"/>
    </source>
</evidence>
<organism evidence="10 11">
    <name type="scientific">Rhodopirellula islandica</name>
    <dbReference type="NCBI Taxonomy" id="595434"/>
    <lineage>
        <taxon>Bacteria</taxon>
        <taxon>Pseudomonadati</taxon>
        <taxon>Planctomycetota</taxon>
        <taxon>Planctomycetia</taxon>
        <taxon>Pirellulales</taxon>
        <taxon>Pirellulaceae</taxon>
        <taxon>Rhodopirellula</taxon>
    </lineage>
</organism>
<feature type="transmembrane region" description="Helical" evidence="8">
    <location>
        <begin position="496"/>
        <end position="521"/>
    </location>
</feature>
<feature type="transmembrane region" description="Helical" evidence="8">
    <location>
        <begin position="144"/>
        <end position="163"/>
    </location>
</feature>
<protein>
    <recommendedName>
        <fullName evidence="8">Ammonium transporter</fullName>
    </recommendedName>
</protein>
<dbReference type="STRING" id="595434.RISK_001661"/>
<dbReference type="NCBIfam" id="TIGR00836">
    <property type="entry name" value="amt"/>
    <property type="match status" value="1"/>
</dbReference>
<dbReference type="AlphaFoldDB" id="A0A0J1BIU7"/>
<keyword evidence="4 8" id="KW-0812">Transmembrane</keyword>
<evidence type="ECO:0000256" key="2">
    <source>
        <dbReference type="ARBA" id="ARBA00005887"/>
    </source>
</evidence>
<feature type="transmembrane region" description="Helical" evidence="8">
    <location>
        <begin position="234"/>
        <end position="254"/>
    </location>
</feature>
<evidence type="ECO:0000256" key="8">
    <source>
        <dbReference type="RuleBase" id="RU362002"/>
    </source>
</evidence>
<dbReference type="InterPro" id="IPR024041">
    <property type="entry name" value="NH4_transpt_AmtB-like_dom"/>
</dbReference>
<feature type="transmembrane region" description="Helical" evidence="8">
    <location>
        <begin position="413"/>
        <end position="433"/>
    </location>
</feature>
<dbReference type="GO" id="GO:0008519">
    <property type="term" value="F:ammonium channel activity"/>
    <property type="evidence" value="ECO:0007669"/>
    <property type="project" value="InterPro"/>
</dbReference>
<keyword evidence="6 8" id="KW-0472">Membrane</keyword>
<dbReference type="PANTHER" id="PTHR11730">
    <property type="entry name" value="AMMONIUM TRANSPORTER"/>
    <property type="match status" value="1"/>
</dbReference>
<dbReference type="PANTHER" id="PTHR11730:SF62">
    <property type="entry name" value="AMMONIUM TRANSPORTER SLL1017-RELATED"/>
    <property type="match status" value="1"/>
</dbReference>
<dbReference type="Pfam" id="PF00909">
    <property type="entry name" value="Ammonium_transp"/>
    <property type="match status" value="1"/>
</dbReference>
<dbReference type="PROSITE" id="PS01219">
    <property type="entry name" value="AMMONIUM_TRANSP"/>
    <property type="match status" value="1"/>
</dbReference>
<feature type="domain" description="Ammonium transporter AmtB-like" evidence="9">
    <location>
        <begin position="145"/>
        <end position="548"/>
    </location>
</feature>
<feature type="transmembrane region" description="Helical" evidence="8">
    <location>
        <begin position="439"/>
        <end position="455"/>
    </location>
</feature>
<comment type="caution">
    <text evidence="10">The sequence shown here is derived from an EMBL/GenBank/DDBJ whole genome shotgun (WGS) entry which is preliminary data.</text>
</comment>
<comment type="subcellular location">
    <subcellularLocation>
        <location evidence="8">Cell membrane</location>
        <topology evidence="8">Multi-pass membrane protein</topology>
    </subcellularLocation>
    <subcellularLocation>
        <location evidence="1">Membrane</location>
        <topology evidence="1">Multi-pass membrane protein</topology>
    </subcellularLocation>
</comment>
<evidence type="ECO:0000256" key="1">
    <source>
        <dbReference type="ARBA" id="ARBA00004141"/>
    </source>
</evidence>
<accession>A0A0J1BIU7</accession>
<dbReference type="SUPFAM" id="SSF111352">
    <property type="entry name" value="Ammonium transporter"/>
    <property type="match status" value="1"/>
</dbReference>
<dbReference type="EMBL" id="LECT01000015">
    <property type="protein sequence ID" value="KLU06450.1"/>
    <property type="molecule type" value="Genomic_DNA"/>
</dbReference>
<dbReference type="Gene3D" id="1.10.3430.10">
    <property type="entry name" value="Ammonium transporter AmtB like domains"/>
    <property type="match status" value="1"/>
</dbReference>
<feature type="transmembrane region" description="Helical" evidence="8">
    <location>
        <begin position="383"/>
        <end position="406"/>
    </location>
</feature>
<evidence type="ECO:0000259" key="9">
    <source>
        <dbReference type="Pfam" id="PF00909"/>
    </source>
</evidence>
<feature type="transmembrane region" description="Helical" evidence="8">
    <location>
        <begin position="346"/>
        <end position="363"/>
    </location>
</feature>
<feature type="transmembrane region" description="Helical" evidence="8">
    <location>
        <begin position="304"/>
        <end position="325"/>
    </location>
</feature>
<evidence type="ECO:0000256" key="5">
    <source>
        <dbReference type="ARBA" id="ARBA00022989"/>
    </source>
</evidence>
<dbReference type="InterPro" id="IPR002229">
    <property type="entry name" value="RhesusRHD"/>
</dbReference>
<keyword evidence="5 8" id="KW-1133">Transmembrane helix</keyword>
<dbReference type="InterPro" id="IPR029020">
    <property type="entry name" value="Ammonium/urea_transptr"/>
</dbReference>
<feature type="transmembrane region" description="Helical" evidence="8">
    <location>
        <begin position="83"/>
        <end position="105"/>
    </location>
</feature>
<evidence type="ECO:0000256" key="4">
    <source>
        <dbReference type="ARBA" id="ARBA00022692"/>
    </source>
</evidence>
<gene>
    <name evidence="10" type="ORF">RISK_001661</name>
</gene>